<dbReference type="InterPro" id="IPR029058">
    <property type="entry name" value="AB_hydrolase_fold"/>
</dbReference>
<dbReference type="Proteomes" id="UP001642464">
    <property type="component" value="Unassembled WGS sequence"/>
</dbReference>
<name>A0ABP0NX86_9DINO</name>
<reference evidence="2 3" key="1">
    <citation type="submission" date="2024-02" db="EMBL/GenBank/DDBJ databases">
        <authorList>
            <person name="Chen Y."/>
            <person name="Shah S."/>
            <person name="Dougan E. K."/>
            <person name="Thang M."/>
            <person name="Chan C."/>
        </authorList>
    </citation>
    <scope>NUCLEOTIDE SEQUENCE [LARGE SCALE GENOMIC DNA]</scope>
</reference>
<protein>
    <submittedName>
        <fullName evidence="2">Cysteine synthase</fullName>
    </submittedName>
</protein>
<keyword evidence="3" id="KW-1185">Reference proteome</keyword>
<accession>A0ABP0NX86</accession>
<dbReference type="SUPFAM" id="SSF53474">
    <property type="entry name" value="alpha/beta-Hydrolases"/>
    <property type="match status" value="1"/>
</dbReference>
<evidence type="ECO:0000256" key="1">
    <source>
        <dbReference type="SAM" id="SignalP"/>
    </source>
</evidence>
<feature type="chain" id="PRO_5046846054" evidence="1">
    <location>
        <begin position="26"/>
        <end position="425"/>
    </location>
</feature>
<proteinExistence type="predicted"/>
<evidence type="ECO:0000313" key="2">
    <source>
        <dbReference type="EMBL" id="CAK9067104.1"/>
    </source>
</evidence>
<dbReference type="Gene3D" id="3.40.50.1820">
    <property type="entry name" value="alpha/beta hydrolase"/>
    <property type="match status" value="1"/>
</dbReference>
<organism evidence="2 3">
    <name type="scientific">Durusdinium trenchii</name>
    <dbReference type="NCBI Taxonomy" id="1381693"/>
    <lineage>
        <taxon>Eukaryota</taxon>
        <taxon>Sar</taxon>
        <taxon>Alveolata</taxon>
        <taxon>Dinophyceae</taxon>
        <taxon>Suessiales</taxon>
        <taxon>Symbiodiniaceae</taxon>
        <taxon>Durusdinium</taxon>
    </lineage>
</organism>
<comment type="caution">
    <text evidence="2">The sequence shown here is derived from an EMBL/GenBank/DDBJ whole genome shotgun (WGS) entry which is preliminary data.</text>
</comment>
<sequence>MARSLNTVLVHCVVSVTLLWRRGSAFVCSSEWQDFCPANGSKQTGCTPYNLLPPEVDWLQLRKRLVKEMFGEDYLPMDNRPHSVTHTVVPHRFPDCLAALPRWGTSPATVCEKLIPVTEIVWQMTARLNATYAKNITSKVFLTLNSSGWAPGYSIWGADEPEAPEPPHRGKTLVIFHHGHGGSKGCPNYGDTDGTGDWLNQLGMDVATMMMPFFDCNTMVHQPGSLHAWFKLFEDQRIPWVRFFLEPVIKTINFAKERLGYERVILAGLSGGGWTTTLVAALDPRIELSIPMAGSIPCDFRLTSKDFEQFCNLHWTGIGNYTALYVLAALEPHRTSLQLLHEADPCCFHGCGRHRRIQEYGDFVRARSAGHFRTVVTEGNLHLVNPREKIIIGTLLYKMARGQAVTAADLLTPFDLLREVDAIYS</sequence>
<feature type="signal peptide" evidence="1">
    <location>
        <begin position="1"/>
        <end position="25"/>
    </location>
</feature>
<gene>
    <name evidence="2" type="ORF">SCF082_LOCUS34027</name>
</gene>
<keyword evidence="1" id="KW-0732">Signal</keyword>
<dbReference type="EMBL" id="CAXAMM010030835">
    <property type="protein sequence ID" value="CAK9067104.1"/>
    <property type="molecule type" value="Genomic_DNA"/>
</dbReference>
<evidence type="ECO:0000313" key="3">
    <source>
        <dbReference type="Proteomes" id="UP001642464"/>
    </source>
</evidence>